<keyword evidence="1" id="KW-0812">Transmembrane</keyword>
<dbReference type="RefSeq" id="WP_012208505.1">
    <property type="nucleotide sequence ID" value="NZ_AZRM01000021.1"/>
</dbReference>
<sequence>MLKKVMSIVKTDLLSSKIFVLMFFLMFGLGFGFLYGLIVRFTQVSELLYSYWLQGAAFLLGGLFSLMFPFSFLLTDKRIKAGEMILTSGIRPFEYIFSKWINGVFLGIVTAYTYLIVYTLLTLPLYEQYGNISVWLYVLLIAIIFASLGVTLGIIFTKVNLLRKILLIIFLFVLPILSFVLLFIISNTGIFLKFLIPILLVYSLLCFFLSVRNVEIKDFVA</sequence>
<feature type="transmembrane region" description="Helical" evidence="1">
    <location>
        <begin position="132"/>
        <end position="156"/>
    </location>
</feature>
<keyword evidence="1" id="KW-1133">Transmembrane helix</keyword>
<feature type="transmembrane region" description="Helical" evidence="1">
    <location>
        <begin position="191"/>
        <end position="211"/>
    </location>
</feature>
<evidence type="ECO:0000313" key="3">
    <source>
        <dbReference type="Proteomes" id="UP000236199"/>
    </source>
</evidence>
<accession>A0A2K1PD02</accession>
<reference evidence="2 3" key="1">
    <citation type="submission" date="2013-12" db="EMBL/GenBank/DDBJ databases">
        <title>Comparative genomics of Petrotoga isolates.</title>
        <authorList>
            <person name="Nesbo C.L."/>
            <person name="Charchuk R."/>
            <person name="Chow K."/>
        </authorList>
    </citation>
    <scope>NUCLEOTIDE SEQUENCE [LARGE SCALE GENOMIC DNA]</scope>
    <source>
        <strain evidence="2 3">DSM 10691</strain>
    </source>
</reference>
<evidence type="ECO:0000313" key="2">
    <source>
        <dbReference type="EMBL" id="PNS00705.1"/>
    </source>
</evidence>
<dbReference type="OrthoDB" id="47164at2"/>
<feature type="transmembrane region" description="Helical" evidence="1">
    <location>
        <begin position="51"/>
        <end position="74"/>
    </location>
</feature>
<keyword evidence="3" id="KW-1185">Reference proteome</keyword>
<organism evidence="2 3">
    <name type="scientific">Petrotoga miotherma DSM 10691</name>
    <dbReference type="NCBI Taxonomy" id="1434326"/>
    <lineage>
        <taxon>Bacteria</taxon>
        <taxon>Thermotogati</taxon>
        <taxon>Thermotogota</taxon>
        <taxon>Thermotogae</taxon>
        <taxon>Petrotogales</taxon>
        <taxon>Petrotogaceae</taxon>
        <taxon>Petrotoga</taxon>
    </lineage>
</organism>
<feature type="transmembrane region" description="Helical" evidence="1">
    <location>
        <begin position="165"/>
        <end position="185"/>
    </location>
</feature>
<comment type="caution">
    <text evidence="2">The sequence shown here is derived from an EMBL/GenBank/DDBJ whole genome shotgun (WGS) entry which is preliminary data.</text>
</comment>
<keyword evidence="1" id="KW-0472">Membrane</keyword>
<feature type="transmembrane region" description="Helical" evidence="1">
    <location>
        <begin position="20"/>
        <end position="39"/>
    </location>
</feature>
<dbReference type="EMBL" id="AZRM01000021">
    <property type="protein sequence ID" value="PNS00705.1"/>
    <property type="molecule type" value="Genomic_DNA"/>
</dbReference>
<dbReference type="Proteomes" id="UP000236199">
    <property type="component" value="Unassembled WGS sequence"/>
</dbReference>
<proteinExistence type="predicted"/>
<dbReference type="AlphaFoldDB" id="A0A2K1PD02"/>
<evidence type="ECO:0000256" key="1">
    <source>
        <dbReference type="SAM" id="Phobius"/>
    </source>
</evidence>
<feature type="transmembrane region" description="Helical" evidence="1">
    <location>
        <begin position="100"/>
        <end position="126"/>
    </location>
</feature>
<protein>
    <submittedName>
        <fullName evidence="2">Uncharacterized protein</fullName>
    </submittedName>
</protein>
<gene>
    <name evidence="2" type="ORF">X928_04450</name>
</gene>
<name>A0A2K1PD02_9BACT</name>